<sequence>MPFRTAVRDQYKPYFTLNVDQVRNRRNLVTTDLQVKATDESKAKAFYRTLEAVLTRGSDQSLNSVGTGTSEESDLSHTTEEDKAETASEILLKLFVGELTDYTFESASDSLTWELRLDPKNGKLTILGQPPISVLNGGWCSLKKLNEKGNWRKVSDLIGFFFEAKRQLHNKSEEELFGQLSAESMFMAKLNAAGRAGDQEVFGFGIHHRNAQIVNVFIPKQYLQAIQTPAGPADNQHIIIKQSQPYDLSDPDQRLQYARQ</sequence>
<dbReference type="AlphaFoldDB" id="A0AAD5S3R1"/>
<feature type="non-terminal residue" evidence="2">
    <location>
        <position position="260"/>
    </location>
</feature>
<organism evidence="2 3">
    <name type="scientific">Rhizophlyctis rosea</name>
    <dbReference type="NCBI Taxonomy" id="64517"/>
    <lineage>
        <taxon>Eukaryota</taxon>
        <taxon>Fungi</taxon>
        <taxon>Fungi incertae sedis</taxon>
        <taxon>Chytridiomycota</taxon>
        <taxon>Chytridiomycota incertae sedis</taxon>
        <taxon>Chytridiomycetes</taxon>
        <taxon>Rhizophlyctidales</taxon>
        <taxon>Rhizophlyctidaceae</taxon>
        <taxon>Rhizophlyctis</taxon>
    </lineage>
</organism>
<evidence type="ECO:0000256" key="1">
    <source>
        <dbReference type="SAM" id="MobiDB-lite"/>
    </source>
</evidence>
<evidence type="ECO:0000313" key="2">
    <source>
        <dbReference type="EMBL" id="KAJ3041531.1"/>
    </source>
</evidence>
<feature type="compositionally biased region" description="Polar residues" evidence="1">
    <location>
        <begin position="60"/>
        <end position="70"/>
    </location>
</feature>
<protein>
    <submittedName>
        <fullName evidence="2">Uncharacterized protein</fullName>
    </submittedName>
</protein>
<feature type="region of interest" description="Disordered" evidence="1">
    <location>
        <begin position="60"/>
        <end position="82"/>
    </location>
</feature>
<dbReference type="EMBL" id="JADGJD010001479">
    <property type="protein sequence ID" value="KAJ3041531.1"/>
    <property type="molecule type" value="Genomic_DNA"/>
</dbReference>
<name>A0AAD5S3R1_9FUNG</name>
<dbReference type="Proteomes" id="UP001212841">
    <property type="component" value="Unassembled WGS sequence"/>
</dbReference>
<keyword evidence="3" id="KW-1185">Reference proteome</keyword>
<reference evidence="2" key="1">
    <citation type="submission" date="2020-05" db="EMBL/GenBank/DDBJ databases">
        <title>Phylogenomic resolution of chytrid fungi.</title>
        <authorList>
            <person name="Stajich J.E."/>
            <person name="Amses K."/>
            <person name="Simmons R."/>
            <person name="Seto K."/>
            <person name="Myers J."/>
            <person name="Bonds A."/>
            <person name="Quandt C.A."/>
            <person name="Barry K."/>
            <person name="Liu P."/>
            <person name="Grigoriev I."/>
            <person name="Longcore J.E."/>
            <person name="James T.Y."/>
        </authorList>
    </citation>
    <scope>NUCLEOTIDE SEQUENCE</scope>
    <source>
        <strain evidence="2">JEL0318</strain>
    </source>
</reference>
<evidence type="ECO:0000313" key="3">
    <source>
        <dbReference type="Proteomes" id="UP001212841"/>
    </source>
</evidence>
<gene>
    <name evidence="2" type="ORF">HK097_002240</name>
</gene>
<proteinExistence type="predicted"/>
<accession>A0AAD5S3R1</accession>
<comment type="caution">
    <text evidence="2">The sequence shown here is derived from an EMBL/GenBank/DDBJ whole genome shotgun (WGS) entry which is preliminary data.</text>
</comment>